<evidence type="ECO:0000313" key="3">
    <source>
        <dbReference type="Proteomes" id="UP000642920"/>
    </source>
</evidence>
<dbReference type="Proteomes" id="UP000642920">
    <property type="component" value="Unassembled WGS sequence"/>
</dbReference>
<dbReference type="AlphaFoldDB" id="A0A937A906"/>
<dbReference type="EMBL" id="JAERQG010000003">
    <property type="protein sequence ID" value="MBL0766027.1"/>
    <property type="molecule type" value="Genomic_DNA"/>
</dbReference>
<accession>A0A937A906</accession>
<sequence length="146" mass="16695">MFLKFTLFLMLIGFSSYAQDIKKELAKIEETREGFMLAIKEKRYQDLSQFTTSDMENIGPASTGFLEMYKLGQARGAFPYDRIIMSPKETVVVSDTVAYDYGTSKVYYTNEAGEEKLLTNSYLVILKKDNKGNWLLHREVASGQVK</sequence>
<organism evidence="2 3">
    <name type="scientific">Marivirga atlantica</name>
    <dbReference type="NCBI Taxonomy" id="1548457"/>
    <lineage>
        <taxon>Bacteria</taxon>
        <taxon>Pseudomonadati</taxon>
        <taxon>Bacteroidota</taxon>
        <taxon>Cytophagia</taxon>
        <taxon>Cytophagales</taxon>
        <taxon>Marivirgaceae</taxon>
        <taxon>Marivirga</taxon>
    </lineage>
</organism>
<name>A0A937A906_9BACT</name>
<comment type="caution">
    <text evidence="2">The sequence shown here is derived from an EMBL/GenBank/DDBJ whole genome shotgun (WGS) entry which is preliminary data.</text>
</comment>
<feature type="chain" id="PRO_5037496809" description="DUF4440 domain-containing protein" evidence="1">
    <location>
        <begin position="19"/>
        <end position="146"/>
    </location>
</feature>
<evidence type="ECO:0000256" key="1">
    <source>
        <dbReference type="SAM" id="SignalP"/>
    </source>
</evidence>
<dbReference type="Gene3D" id="3.10.450.50">
    <property type="match status" value="1"/>
</dbReference>
<keyword evidence="3" id="KW-1185">Reference proteome</keyword>
<protein>
    <recommendedName>
        <fullName evidence="4">DUF4440 domain-containing protein</fullName>
    </recommendedName>
</protein>
<evidence type="ECO:0008006" key="4">
    <source>
        <dbReference type="Google" id="ProtNLM"/>
    </source>
</evidence>
<reference evidence="2" key="1">
    <citation type="submission" date="2021-01" db="EMBL/GenBank/DDBJ databases">
        <title>Marivirga sp. nov., isolated from intertidal surface sediments.</title>
        <authorList>
            <person name="Zhang M."/>
        </authorList>
    </citation>
    <scope>NUCLEOTIDE SEQUENCE</scope>
    <source>
        <strain evidence="2">SM1354</strain>
    </source>
</reference>
<dbReference type="RefSeq" id="WP_201921777.1">
    <property type="nucleotide sequence ID" value="NZ_JAERQG010000003.1"/>
</dbReference>
<keyword evidence="1" id="KW-0732">Signal</keyword>
<evidence type="ECO:0000313" key="2">
    <source>
        <dbReference type="EMBL" id="MBL0766027.1"/>
    </source>
</evidence>
<gene>
    <name evidence="2" type="ORF">JKP34_12245</name>
</gene>
<feature type="signal peptide" evidence="1">
    <location>
        <begin position="1"/>
        <end position="18"/>
    </location>
</feature>
<proteinExistence type="predicted"/>